<feature type="repeat" description="PPR" evidence="2">
    <location>
        <begin position="584"/>
        <end position="618"/>
    </location>
</feature>
<feature type="repeat" description="PPR" evidence="2">
    <location>
        <begin position="619"/>
        <end position="649"/>
    </location>
</feature>
<dbReference type="InterPro" id="IPR046960">
    <property type="entry name" value="PPR_At4g14850-like_plant"/>
</dbReference>
<dbReference type="NCBIfam" id="TIGR00756">
    <property type="entry name" value="PPR"/>
    <property type="match status" value="5"/>
</dbReference>
<feature type="repeat" description="PPR" evidence="2">
    <location>
        <begin position="483"/>
        <end position="517"/>
    </location>
</feature>
<feature type="repeat" description="PPR" evidence="2">
    <location>
        <begin position="175"/>
        <end position="210"/>
    </location>
</feature>
<feature type="repeat" description="PPR" evidence="2">
    <location>
        <begin position="73"/>
        <end position="107"/>
    </location>
</feature>
<dbReference type="RefSeq" id="XP_048330063.2">
    <property type="nucleotide sequence ID" value="XM_048474106.2"/>
</dbReference>
<dbReference type="PROSITE" id="PS51375">
    <property type="entry name" value="PPR"/>
    <property type="match status" value="6"/>
</dbReference>
<organism evidence="3 4">
    <name type="scientific">Ziziphus jujuba</name>
    <name type="common">Chinese jujube</name>
    <name type="synonym">Ziziphus sativa</name>
    <dbReference type="NCBI Taxonomy" id="326968"/>
    <lineage>
        <taxon>Eukaryota</taxon>
        <taxon>Viridiplantae</taxon>
        <taxon>Streptophyta</taxon>
        <taxon>Embryophyta</taxon>
        <taxon>Tracheophyta</taxon>
        <taxon>Spermatophyta</taxon>
        <taxon>Magnoliopsida</taxon>
        <taxon>eudicotyledons</taxon>
        <taxon>Gunneridae</taxon>
        <taxon>Pentapetalae</taxon>
        <taxon>rosids</taxon>
        <taxon>fabids</taxon>
        <taxon>Rosales</taxon>
        <taxon>Rhamnaceae</taxon>
        <taxon>Paliureae</taxon>
        <taxon>Ziziphus</taxon>
    </lineage>
</organism>
<keyword evidence="3" id="KW-1185">Reference proteome</keyword>
<protein>
    <submittedName>
        <fullName evidence="4">Pentatricopeptide repeat-containing protein DOT4, chloroplastic</fullName>
    </submittedName>
</protein>
<dbReference type="Pfam" id="PF13041">
    <property type="entry name" value="PPR_2"/>
    <property type="match status" value="3"/>
</dbReference>
<dbReference type="InterPro" id="IPR046849">
    <property type="entry name" value="E2_motif"/>
</dbReference>
<reference evidence="4" key="1">
    <citation type="submission" date="2025-08" db="UniProtKB">
        <authorList>
            <consortium name="RefSeq"/>
        </authorList>
    </citation>
    <scope>IDENTIFICATION</scope>
    <source>
        <tissue evidence="4">Seedling</tissue>
    </source>
</reference>
<dbReference type="Gene3D" id="1.25.40.10">
    <property type="entry name" value="Tetratricopeptide repeat domain"/>
    <property type="match status" value="5"/>
</dbReference>
<gene>
    <name evidence="4" type="primary">LOC107418396</name>
</gene>
<dbReference type="GeneID" id="107418396"/>
<evidence type="ECO:0000256" key="2">
    <source>
        <dbReference type="PROSITE-ProRule" id="PRU00708"/>
    </source>
</evidence>
<dbReference type="InterPro" id="IPR011990">
    <property type="entry name" value="TPR-like_helical_dom_sf"/>
</dbReference>
<keyword evidence="1" id="KW-0677">Repeat</keyword>
<dbReference type="Pfam" id="PF20430">
    <property type="entry name" value="Eplus_motif"/>
    <property type="match status" value="1"/>
</dbReference>
<proteinExistence type="predicted"/>
<sequence>MARQLDSYSLCMYRNRSFQHDLPRPSEVIIPHASSSISLGSKLNFRAETRYQENPSRKSVLRHGFMWDGSIIDVSSSGKLVKEYVDDGRHEDAVQVYVKMLECGIPVEEFRFFPMLIKAFGAISDIEKVRQIHGHLLKLGALDDIYVLNSLLGVYWKCGVAEDAIQLFEKICTKDLVSWNTMISGFCHSGDYMGSLRIFSQMIRQHGVFPNRVACLSALSSCASIESLIHGREIHAFVVKNNFGDEFLFSALIDMYMKCGDVKNAEFIFGGILNDDSIKGNTVVWNVMISGYVSNGYLSQAVELFQEMLAIQILPDFSTMIAVSGLCSELLDLAVGKQIHVLAISFGLDNDSRVETALIDMYFKCGDPKSGLDIFRKSQNHNTVMWGAVISNCAQSGSPTEALELFHDYNIEYGFVDPVIVLAVLRACSSLILKGEGMEIHGLVVKSGFDSDVFVGGALVDMYAKCGDIESAQKVFHRLPSRDLVSWNALILGYAQNECPNETLKAFRDMQSELIQPNTVSCACILSVCALLSAMLICKEVHGYLLRQGFDSNVLISNSLITTYAKCGDINSSWVIFEKMSERNQISWNSILLGLGMYGHADKVFALFGKMKDAGTKPDHATFTALLSACSHAGRVEEGWKYFRSMVEDYKIEPQLEQYTCMVDLLGRADHLKQAYEMILMMPCVFDDRIWGSLLASCKSHGDERLAEVVASHIFKLDPASIGYRVLLANLYEDYGKWNEVTRVRTEIKGRGLKKRPGCSWIEIKNKTHTFTAGDSSHNQSEEIYAAIDSLTTQIAKAGCI</sequence>
<dbReference type="PANTHER" id="PTHR24015">
    <property type="entry name" value="OS07G0578800 PROTEIN-RELATED"/>
    <property type="match status" value="1"/>
</dbReference>
<dbReference type="Proteomes" id="UP001652623">
    <property type="component" value="Chromosome 2"/>
</dbReference>
<evidence type="ECO:0000256" key="1">
    <source>
        <dbReference type="ARBA" id="ARBA00022737"/>
    </source>
</evidence>
<evidence type="ECO:0000313" key="4">
    <source>
        <dbReference type="RefSeq" id="XP_048330063.2"/>
    </source>
</evidence>
<accession>A0ABM3IK65</accession>
<dbReference type="InterPro" id="IPR046848">
    <property type="entry name" value="E_motif"/>
</dbReference>
<dbReference type="Pfam" id="PF20431">
    <property type="entry name" value="E_motif"/>
    <property type="match status" value="1"/>
</dbReference>
<evidence type="ECO:0000313" key="3">
    <source>
        <dbReference type="Proteomes" id="UP001652623"/>
    </source>
</evidence>
<dbReference type="InterPro" id="IPR002885">
    <property type="entry name" value="PPR_rpt"/>
</dbReference>
<dbReference type="Pfam" id="PF01535">
    <property type="entry name" value="PPR"/>
    <property type="match status" value="7"/>
</dbReference>
<feature type="repeat" description="PPR" evidence="2">
    <location>
        <begin position="281"/>
        <end position="315"/>
    </location>
</feature>
<dbReference type="PANTHER" id="PTHR24015:SF679">
    <property type="entry name" value="DYW DOMAIN-CONTAINING PROTEIN"/>
    <property type="match status" value="1"/>
</dbReference>
<name>A0ABM3IK65_ZIZJJ</name>